<feature type="region of interest" description="Disordered" evidence="1">
    <location>
        <begin position="1076"/>
        <end position="1099"/>
    </location>
</feature>
<dbReference type="AlphaFoldDB" id="A0A0F5J7H6"/>
<protein>
    <submittedName>
        <fullName evidence="3">Uncharacterized protein</fullName>
    </submittedName>
</protein>
<dbReference type="InterPro" id="IPR052894">
    <property type="entry name" value="AsmA-related"/>
</dbReference>
<evidence type="ECO:0000313" key="3">
    <source>
        <dbReference type="EMBL" id="KKB53688.1"/>
    </source>
</evidence>
<proteinExistence type="predicted"/>
<dbReference type="GO" id="GO:0005886">
    <property type="term" value="C:plasma membrane"/>
    <property type="evidence" value="ECO:0007669"/>
    <property type="project" value="TreeGrafter"/>
</dbReference>
<dbReference type="PANTHER" id="PTHR30441">
    <property type="entry name" value="DUF748 DOMAIN-CONTAINING PROTEIN"/>
    <property type="match status" value="1"/>
</dbReference>
<comment type="caution">
    <text evidence="3">The sequence shown here is derived from an EMBL/GenBank/DDBJ whole genome shotgun (WGS) entry which is preliminary data.</text>
</comment>
<dbReference type="HOGENOM" id="CLU_012456_0_0_10"/>
<dbReference type="RefSeq" id="WP_046146796.1">
    <property type="nucleotide sequence ID" value="NZ_KQ033913.1"/>
</dbReference>
<name>A0A0F5J7H6_9BACT</name>
<dbReference type="GO" id="GO:0090313">
    <property type="term" value="P:regulation of protein targeting to membrane"/>
    <property type="evidence" value="ECO:0007669"/>
    <property type="project" value="TreeGrafter"/>
</dbReference>
<evidence type="ECO:0000256" key="2">
    <source>
        <dbReference type="SAM" id="Phobius"/>
    </source>
</evidence>
<feature type="region of interest" description="Disordered" evidence="1">
    <location>
        <begin position="626"/>
        <end position="655"/>
    </location>
</feature>
<dbReference type="Proteomes" id="UP000033047">
    <property type="component" value="Unassembled WGS sequence"/>
</dbReference>
<keyword evidence="2" id="KW-1133">Transmembrane helix</keyword>
<feature type="compositionally biased region" description="Low complexity" evidence="1">
    <location>
        <begin position="633"/>
        <end position="642"/>
    </location>
</feature>
<dbReference type="PATRIC" id="fig|927665.4.peg.3322"/>
<dbReference type="PANTHER" id="PTHR30441:SF8">
    <property type="entry name" value="DUF748 DOMAIN-CONTAINING PROTEIN"/>
    <property type="match status" value="1"/>
</dbReference>
<keyword evidence="2" id="KW-0812">Transmembrane</keyword>
<evidence type="ECO:0000256" key="1">
    <source>
        <dbReference type="SAM" id="MobiDB-lite"/>
    </source>
</evidence>
<gene>
    <name evidence="3" type="ORF">HMPREF1535_03235</name>
</gene>
<evidence type="ECO:0000313" key="4">
    <source>
        <dbReference type="Proteomes" id="UP000033047"/>
    </source>
</evidence>
<sequence length="1099" mass="122691">MKINKKLITTIVVITVTLFFILPGIGFSILNWGVLPPEKLTPLVIEQTNKFLDAHLDCERIELTYFETYPHLGIRLTNGHLISHTAEDSTAHKVELAIPSDSLIAFKSAVISFRPTDYLFNGKITIGEISIEEPRFYGYVNKKGAANWDIYSTETDSADTGKKPLPPIDLQKVRITNGRFTYDDREADLFAEINGFFLNLDGSLTDGKNKLDIETGSTSILFSSPTYTLENKLALKLKSQLLLSDNFNTITLNDAELLVNNLPFTANGSVSSFPPLKQTKIDMEVGLKISDMNDLLKFIPDAYFQNRDKTLAKGAIIMEGNMHGYLGDSIVPSVNLCCKIENGSYHVKGLKQGIDTIQMDMDLHLNGMYPDSSFVSLEQLRLKGLTTSLDMRGKVTNLLTSPNVDANIKGKIDFTRLAQEFLNPDTLFLQGVMDADLSASFNVDDLLDSQYGKVHASGQLKIDTLKAYSKPLGMDVFITNAGFSVDSTQQGSSYLENKDLLSMSLSVDSLNIKYQDDINTNISRLAIQAKTSPVIDTTAVIPMTAQLKFDYLRTRLPDSVWLVAGQTVMKGGIKSSASNKRIPTTGATISVDTLRYFILPMHTGMILAGNTFNLEALPYRDAVRQRRLARTDTTSQANTTRQARTRRPRTPGQIQTDTTDVTTQLLRRWEIRGSLSFNKMRGFSRLLPIPMRIDQTTMKFNTNDITLTNAHLHLGKSDFMLNGEINRIRQAMLRGGKLRGNFSLTSDYIDCNQLMKAMNSGMQYSEQHLATTGQSVMDEESFVTMDTHTLQDSIATATLDTTDRVFVIPAYLDITLHTNAQKIDFKDAELTNVLGEVIIRDQSINLSNLKMDSNIGRGNMTMFYTAKDYSGASVGFDLDMEDVMVEKLIGLYPAIDTLVPMLRSFEGVVDCQVTATCKMDSTMSLELPSLHSACYLHGENMVLLDGETFTEISKTLMFKNKKRNVIDSISVDLAIKDNKIKVFPFLVEMDRYKVAVGGTHNLDMTFNYHLSVLKSPVPFKLGIDITSNLDDFKYKIVKCRYKDLFKPAKEAELDSTRTNVRKEIRESIRNQIKETAPELVSSLSPNHTVTPPEGETNAL</sequence>
<dbReference type="EMBL" id="AQHV01000014">
    <property type="protein sequence ID" value="KKB53688.1"/>
    <property type="molecule type" value="Genomic_DNA"/>
</dbReference>
<reference evidence="3 4" key="1">
    <citation type="submission" date="2013-04" db="EMBL/GenBank/DDBJ databases">
        <title>The Genome Sequence of Parabacteroides goldsteinii DSM 19448.</title>
        <authorList>
            <consortium name="The Broad Institute Genomics Platform"/>
            <person name="Earl A."/>
            <person name="Ward D."/>
            <person name="Feldgarden M."/>
            <person name="Gevers D."/>
            <person name="Martens E."/>
            <person name="Sakamoto M."/>
            <person name="Benno Y."/>
            <person name="Song Y."/>
            <person name="Liu C."/>
            <person name="Lee J."/>
            <person name="Bolanos M."/>
            <person name="Vaisanen M.L."/>
            <person name="Finegold S.M."/>
            <person name="Walker B."/>
            <person name="Young S."/>
            <person name="Zeng Q."/>
            <person name="Gargeya S."/>
            <person name="Fitzgerald M."/>
            <person name="Haas B."/>
            <person name="Abouelleil A."/>
            <person name="Allen A.W."/>
            <person name="Alvarado L."/>
            <person name="Arachchi H.M."/>
            <person name="Berlin A.M."/>
            <person name="Chapman S.B."/>
            <person name="Gainer-Dewar J."/>
            <person name="Goldberg J."/>
            <person name="Griggs A."/>
            <person name="Gujja S."/>
            <person name="Hansen M."/>
            <person name="Howarth C."/>
            <person name="Imamovic A."/>
            <person name="Ireland A."/>
            <person name="Larimer J."/>
            <person name="McCowan C."/>
            <person name="Murphy C."/>
            <person name="Pearson M."/>
            <person name="Poon T.W."/>
            <person name="Priest M."/>
            <person name="Roberts A."/>
            <person name="Saif S."/>
            <person name="Shea T."/>
            <person name="Sisk P."/>
            <person name="Sykes S."/>
            <person name="Wortman J."/>
            <person name="Nusbaum C."/>
            <person name="Birren B."/>
        </authorList>
    </citation>
    <scope>NUCLEOTIDE SEQUENCE [LARGE SCALE GENOMIC DNA]</scope>
    <source>
        <strain evidence="3 4">DSM 19448</strain>
    </source>
</reference>
<keyword evidence="2" id="KW-0472">Membrane</keyword>
<dbReference type="STRING" id="927665.HMPREF1535_03235"/>
<organism evidence="3 4">
    <name type="scientific">Parabacteroides goldsteinii DSM 19448 = WAL 12034</name>
    <dbReference type="NCBI Taxonomy" id="927665"/>
    <lineage>
        <taxon>Bacteria</taxon>
        <taxon>Pseudomonadati</taxon>
        <taxon>Bacteroidota</taxon>
        <taxon>Bacteroidia</taxon>
        <taxon>Bacteroidales</taxon>
        <taxon>Tannerellaceae</taxon>
        <taxon>Parabacteroides</taxon>
    </lineage>
</organism>
<accession>A0A0F5J7H6</accession>
<feature type="transmembrane region" description="Helical" evidence="2">
    <location>
        <begin position="7"/>
        <end position="34"/>
    </location>
</feature>